<dbReference type="InterPro" id="IPR050259">
    <property type="entry name" value="SDR"/>
</dbReference>
<accession>A0A370FEM3</accession>
<dbReference type="GO" id="GO:0032787">
    <property type="term" value="P:monocarboxylic acid metabolic process"/>
    <property type="evidence" value="ECO:0007669"/>
    <property type="project" value="UniProtKB-ARBA"/>
</dbReference>
<dbReference type="OrthoDB" id="9806974at2"/>
<sequence length="259" mass="26343">MNSAFLAETFGLAGRTALVTGAASGLGFAIARSLGGAGARVVVNDLAADACAAAVAQLQATGIEARGAVFSVTDSDAVHAEVAQLQTTGWAPDILVNNAGNQNRKPLVEMSLDEWKQIQAVHVEGAFNCCHAVLPGMVAAGRGTVVNMSSVAGQATMPGIAAYATAKGALAALTRAIAVEYGPRGITCNALAPGFVKTRFTSALQAREGFQSFIEQSVPAGRWAEPEDIAPLVVAFAGRSGAFINGQVVAIDGGMLARM</sequence>
<evidence type="ECO:0000313" key="4">
    <source>
        <dbReference type="Proteomes" id="UP000255265"/>
    </source>
</evidence>
<organism evidence="3 4">
    <name type="scientific">Pseudacidovorax intermedius</name>
    <dbReference type="NCBI Taxonomy" id="433924"/>
    <lineage>
        <taxon>Bacteria</taxon>
        <taxon>Pseudomonadati</taxon>
        <taxon>Pseudomonadota</taxon>
        <taxon>Betaproteobacteria</taxon>
        <taxon>Burkholderiales</taxon>
        <taxon>Comamonadaceae</taxon>
        <taxon>Pseudacidovorax</taxon>
    </lineage>
</organism>
<gene>
    <name evidence="3" type="ORF">DFR41_105109</name>
</gene>
<proteinExistence type="inferred from homology"/>
<dbReference type="InterPro" id="IPR020904">
    <property type="entry name" value="Sc_DH/Rdtase_CS"/>
</dbReference>
<dbReference type="PANTHER" id="PTHR42879:SF2">
    <property type="entry name" value="3-OXOACYL-[ACYL-CARRIER-PROTEIN] REDUCTASE FABG"/>
    <property type="match status" value="1"/>
</dbReference>
<dbReference type="FunFam" id="3.40.50.720:FF:000084">
    <property type="entry name" value="Short-chain dehydrogenase reductase"/>
    <property type="match status" value="1"/>
</dbReference>
<protein>
    <submittedName>
        <fullName evidence="3">Gluconate 5-dehydrogenase</fullName>
    </submittedName>
</protein>
<dbReference type="InterPro" id="IPR002347">
    <property type="entry name" value="SDR_fam"/>
</dbReference>
<dbReference type="RefSeq" id="WP_114803203.1">
    <property type="nucleotide sequence ID" value="NZ_QQAV01000005.1"/>
</dbReference>
<dbReference type="AlphaFoldDB" id="A0A370FEM3"/>
<feature type="domain" description="Ketoreductase" evidence="2">
    <location>
        <begin position="15"/>
        <end position="194"/>
    </location>
</feature>
<dbReference type="InterPro" id="IPR036291">
    <property type="entry name" value="NAD(P)-bd_dom_sf"/>
</dbReference>
<dbReference type="InterPro" id="IPR057326">
    <property type="entry name" value="KR_dom"/>
</dbReference>
<dbReference type="Gene3D" id="3.40.50.720">
    <property type="entry name" value="NAD(P)-binding Rossmann-like Domain"/>
    <property type="match status" value="1"/>
</dbReference>
<dbReference type="SUPFAM" id="SSF51735">
    <property type="entry name" value="NAD(P)-binding Rossmann-fold domains"/>
    <property type="match status" value="1"/>
</dbReference>
<dbReference type="PRINTS" id="PR00080">
    <property type="entry name" value="SDRFAMILY"/>
</dbReference>
<reference evidence="3 4" key="1">
    <citation type="submission" date="2018-07" db="EMBL/GenBank/DDBJ databases">
        <title>Genomic Encyclopedia of Type Strains, Phase IV (KMG-IV): sequencing the most valuable type-strain genomes for metagenomic binning, comparative biology and taxonomic classification.</title>
        <authorList>
            <person name="Goeker M."/>
        </authorList>
    </citation>
    <scope>NUCLEOTIDE SEQUENCE [LARGE SCALE GENOMIC DNA]</scope>
    <source>
        <strain evidence="3 4">DSM 21352</strain>
    </source>
</reference>
<comment type="caution">
    <text evidence="3">The sequence shown here is derived from an EMBL/GenBank/DDBJ whole genome shotgun (WGS) entry which is preliminary data.</text>
</comment>
<dbReference type="EMBL" id="QQAV01000005">
    <property type="protein sequence ID" value="RDI24194.1"/>
    <property type="molecule type" value="Genomic_DNA"/>
</dbReference>
<name>A0A370FEM3_9BURK</name>
<keyword evidence="4" id="KW-1185">Reference proteome</keyword>
<dbReference type="Pfam" id="PF13561">
    <property type="entry name" value="adh_short_C2"/>
    <property type="match status" value="1"/>
</dbReference>
<dbReference type="Proteomes" id="UP000255265">
    <property type="component" value="Unassembled WGS sequence"/>
</dbReference>
<dbReference type="PROSITE" id="PS00061">
    <property type="entry name" value="ADH_SHORT"/>
    <property type="match status" value="1"/>
</dbReference>
<dbReference type="PANTHER" id="PTHR42879">
    <property type="entry name" value="3-OXOACYL-(ACYL-CARRIER-PROTEIN) REDUCTASE"/>
    <property type="match status" value="1"/>
</dbReference>
<dbReference type="PRINTS" id="PR00081">
    <property type="entry name" value="GDHRDH"/>
</dbReference>
<evidence type="ECO:0000313" key="3">
    <source>
        <dbReference type="EMBL" id="RDI24194.1"/>
    </source>
</evidence>
<comment type="similarity">
    <text evidence="1">Belongs to the short-chain dehydrogenases/reductases (SDR) family.</text>
</comment>
<evidence type="ECO:0000256" key="1">
    <source>
        <dbReference type="ARBA" id="ARBA00006484"/>
    </source>
</evidence>
<evidence type="ECO:0000259" key="2">
    <source>
        <dbReference type="SMART" id="SM00822"/>
    </source>
</evidence>
<dbReference type="SMART" id="SM00822">
    <property type="entry name" value="PKS_KR"/>
    <property type="match status" value="1"/>
</dbReference>